<dbReference type="Proteomes" id="UP000219338">
    <property type="component" value="Unassembled WGS sequence"/>
</dbReference>
<feature type="region of interest" description="Disordered" evidence="1">
    <location>
        <begin position="40"/>
        <end position="71"/>
    </location>
</feature>
<gene>
    <name evidence="2" type="ORF">ARMOST_07653</name>
</gene>
<accession>A0A284R6I0</accession>
<name>A0A284R6I0_ARMOS</name>
<evidence type="ECO:0000313" key="2">
    <source>
        <dbReference type="EMBL" id="SJL04292.1"/>
    </source>
</evidence>
<dbReference type="EMBL" id="FUEG01000005">
    <property type="protein sequence ID" value="SJL04292.1"/>
    <property type="molecule type" value="Genomic_DNA"/>
</dbReference>
<protein>
    <submittedName>
        <fullName evidence="2">Uncharacterized protein</fullName>
    </submittedName>
</protein>
<proteinExistence type="predicted"/>
<dbReference type="AlphaFoldDB" id="A0A284R6I0"/>
<reference evidence="3" key="1">
    <citation type="journal article" date="2017" name="Nat. Ecol. Evol.">
        <title>Genome expansion and lineage-specific genetic innovations in the forest pathogenic fungi Armillaria.</title>
        <authorList>
            <person name="Sipos G."/>
            <person name="Prasanna A.N."/>
            <person name="Walter M.C."/>
            <person name="O'Connor E."/>
            <person name="Balint B."/>
            <person name="Krizsan K."/>
            <person name="Kiss B."/>
            <person name="Hess J."/>
            <person name="Varga T."/>
            <person name="Slot J."/>
            <person name="Riley R."/>
            <person name="Boka B."/>
            <person name="Rigling D."/>
            <person name="Barry K."/>
            <person name="Lee J."/>
            <person name="Mihaltcheva S."/>
            <person name="LaButti K."/>
            <person name="Lipzen A."/>
            <person name="Waldron R."/>
            <person name="Moloney N.M."/>
            <person name="Sperisen C."/>
            <person name="Kredics L."/>
            <person name="Vagvoelgyi C."/>
            <person name="Patrignani A."/>
            <person name="Fitzpatrick D."/>
            <person name="Nagy I."/>
            <person name="Doyle S."/>
            <person name="Anderson J.B."/>
            <person name="Grigoriev I.V."/>
            <person name="Gueldener U."/>
            <person name="Muensterkoetter M."/>
            <person name="Nagy L.G."/>
        </authorList>
    </citation>
    <scope>NUCLEOTIDE SEQUENCE [LARGE SCALE GENOMIC DNA]</scope>
    <source>
        <strain evidence="3">C18/9</strain>
    </source>
</reference>
<evidence type="ECO:0000313" key="3">
    <source>
        <dbReference type="Proteomes" id="UP000219338"/>
    </source>
</evidence>
<evidence type="ECO:0000256" key="1">
    <source>
        <dbReference type="SAM" id="MobiDB-lite"/>
    </source>
</evidence>
<organism evidence="2 3">
    <name type="scientific">Armillaria ostoyae</name>
    <name type="common">Armillaria root rot fungus</name>
    <dbReference type="NCBI Taxonomy" id="47428"/>
    <lineage>
        <taxon>Eukaryota</taxon>
        <taxon>Fungi</taxon>
        <taxon>Dikarya</taxon>
        <taxon>Basidiomycota</taxon>
        <taxon>Agaricomycotina</taxon>
        <taxon>Agaricomycetes</taxon>
        <taxon>Agaricomycetidae</taxon>
        <taxon>Agaricales</taxon>
        <taxon>Marasmiineae</taxon>
        <taxon>Physalacriaceae</taxon>
        <taxon>Armillaria</taxon>
    </lineage>
</organism>
<keyword evidence="3" id="KW-1185">Reference proteome</keyword>
<sequence>MDAHRARLYSISCVLAGFCLIVRPPRMDVHLRHQPIHSLHVGSNAMDPSASSRRRSLVDGQDRMSQTPAQSFTSCADEIPTSSTLICAETKLGEQARTVAAGWELQDEVEGIRAHAMERARMGRLDLYNHTPNAHQTTCPPLNSSTLHRRLGGHRSRTRMNYCTTSSSSCARAKEPVTNAAAAVETRSRGEDGCRRVRGVGLLLDEREEGRTRNWLGREVRCVYY</sequence>